<organism evidence="2 3">
    <name type="scientific">Cannabis sativa</name>
    <name type="common">Hemp</name>
    <name type="synonym">Marijuana</name>
    <dbReference type="NCBI Taxonomy" id="3483"/>
    <lineage>
        <taxon>Eukaryota</taxon>
        <taxon>Viridiplantae</taxon>
        <taxon>Streptophyta</taxon>
        <taxon>Embryophyta</taxon>
        <taxon>Tracheophyta</taxon>
        <taxon>Spermatophyta</taxon>
        <taxon>Magnoliopsida</taxon>
        <taxon>eudicotyledons</taxon>
        <taxon>Gunneridae</taxon>
        <taxon>Pentapetalae</taxon>
        <taxon>rosids</taxon>
        <taxon>fabids</taxon>
        <taxon>Rosales</taxon>
        <taxon>Cannabaceae</taxon>
        <taxon>Cannabis</taxon>
    </lineage>
</organism>
<evidence type="ECO:0000313" key="2">
    <source>
        <dbReference type="EnsemblPlants" id="cds.evm.model.03.660"/>
    </source>
</evidence>
<dbReference type="AlphaFoldDB" id="A0A803P9V8"/>
<feature type="compositionally biased region" description="Acidic residues" evidence="1">
    <location>
        <begin position="24"/>
        <end position="33"/>
    </location>
</feature>
<feature type="compositionally biased region" description="Basic and acidic residues" evidence="1">
    <location>
        <begin position="34"/>
        <end position="51"/>
    </location>
</feature>
<feature type="compositionally biased region" description="Basic and acidic residues" evidence="1">
    <location>
        <begin position="151"/>
        <end position="160"/>
    </location>
</feature>
<dbReference type="Gramene" id="evm.model.03.660">
    <property type="protein sequence ID" value="cds.evm.model.03.660"/>
    <property type="gene ID" value="evm.TU.03.660"/>
</dbReference>
<protein>
    <submittedName>
        <fullName evidence="2">Uncharacterized protein</fullName>
    </submittedName>
</protein>
<name>A0A803P9V8_CANSA</name>
<dbReference type="Proteomes" id="UP000596661">
    <property type="component" value="Chromosome 3"/>
</dbReference>
<evidence type="ECO:0000256" key="1">
    <source>
        <dbReference type="SAM" id="MobiDB-lite"/>
    </source>
</evidence>
<feature type="region of interest" description="Disordered" evidence="1">
    <location>
        <begin position="87"/>
        <end position="160"/>
    </location>
</feature>
<reference evidence="2" key="1">
    <citation type="submission" date="2018-11" db="EMBL/GenBank/DDBJ databases">
        <authorList>
            <person name="Grassa J C."/>
        </authorList>
    </citation>
    <scope>NUCLEOTIDE SEQUENCE [LARGE SCALE GENOMIC DNA]</scope>
</reference>
<feature type="compositionally biased region" description="Basic and acidic residues" evidence="1">
    <location>
        <begin position="87"/>
        <end position="111"/>
    </location>
</feature>
<sequence>MVLTHNKSGLHFTDPNAKAGDKEDQNEDALGDDIQDKTANDNVGGKDKPSKTDPMIIMVKKFQLIKNRISQQDKFNEIILEKMIRIVDPKDSGTSNPHKDKGKRIMGDTSKKTLTTKQQKKSKIFNQPQQNKKGNHAPGKGDQTHSRGRVVQKDKTDARV</sequence>
<feature type="region of interest" description="Disordered" evidence="1">
    <location>
        <begin position="1"/>
        <end position="55"/>
    </location>
</feature>
<evidence type="ECO:0000313" key="3">
    <source>
        <dbReference type="Proteomes" id="UP000596661"/>
    </source>
</evidence>
<dbReference type="EnsemblPlants" id="evm.model.03.660">
    <property type="protein sequence ID" value="cds.evm.model.03.660"/>
    <property type="gene ID" value="evm.TU.03.660"/>
</dbReference>
<proteinExistence type="predicted"/>
<reference evidence="2" key="2">
    <citation type="submission" date="2021-03" db="UniProtKB">
        <authorList>
            <consortium name="EnsemblPlants"/>
        </authorList>
    </citation>
    <scope>IDENTIFICATION</scope>
</reference>
<keyword evidence="3" id="KW-1185">Reference proteome</keyword>
<dbReference type="EMBL" id="UZAU01000264">
    <property type="status" value="NOT_ANNOTATED_CDS"/>
    <property type="molecule type" value="Genomic_DNA"/>
</dbReference>
<accession>A0A803P9V8</accession>